<dbReference type="EMBL" id="CADEPM010000004">
    <property type="protein sequence ID" value="CAB3403886.1"/>
    <property type="molecule type" value="Genomic_DNA"/>
</dbReference>
<reference evidence="1 2" key="1">
    <citation type="submission" date="2020-04" db="EMBL/GenBank/DDBJ databases">
        <authorList>
            <person name="Laetsch R D."/>
            <person name="Stevens L."/>
            <person name="Kumar S."/>
            <person name="Blaxter L. M."/>
        </authorList>
    </citation>
    <scope>NUCLEOTIDE SEQUENCE [LARGE SCALE GENOMIC DNA]</scope>
</reference>
<comment type="caution">
    <text evidence="1">The sequence shown here is derived from an EMBL/GenBank/DDBJ whole genome shotgun (WGS) entry which is preliminary data.</text>
</comment>
<evidence type="ECO:0000313" key="2">
    <source>
        <dbReference type="Proteomes" id="UP000494206"/>
    </source>
</evidence>
<keyword evidence="2" id="KW-1185">Reference proteome</keyword>
<evidence type="ECO:0000313" key="1">
    <source>
        <dbReference type="EMBL" id="CAB3403886.1"/>
    </source>
</evidence>
<organism evidence="1 2">
    <name type="scientific">Caenorhabditis bovis</name>
    <dbReference type="NCBI Taxonomy" id="2654633"/>
    <lineage>
        <taxon>Eukaryota</taxon>
        <taxon>Metazoa</taxon>
        <taxon>Ecdysozoa</taxon>
        <taxon>Nematoda</taxon>
        <taxon>Chromadorea</taxon>
        <taxon>Rhabditida</taxon>
        <taxon>Rhabditina</taxon>
        <taxon>Rhabditomorpha</taxon>
        <taxon>Rhabditoidea</taxon>
        <taxon>Rhabditidae</taxon>
        <taxon>Peloderinae</taxon>
        <taxon>Caenorhabditis</taxon>
    </lineage>
</organism>
<accession>A0A8S1EUQ4</accession>
<protein>
    <submittedName>
        <fullName evidence="1">Uncharacterized protein</fullName>
    </submittedName>
</protein>
<dbReference type="Proteomes" id="UP000494206">
    <property type="component" value="Unassembled WGS sequence"/>
</dbReference>
<gene>
    <name evidence="1" type="ORF">CBOVIS_LOCUS6296</name>
</gene>
<dbReference type="AlphaFoldDB" id="A0A8S1EUQ4"/>
<sequence length="80" mass="9096">MAFGGLLDNFLQEKSRGLVNDGSAHKSSMFYQHRQESYSMYQNYGMATKKMSTISMVNPKMSTISIDVYPKYSLSARSPR</sequence>
<dbReference type="OrthoDB" id="5796054at2759"/>
<proteinExistence type="predicted"/>
<name>A0A8S1EUQ4_9PELO</name>